<feature type="chain" id="PRO_5045929377" evidence="2">
    <location>
        <begin position="23"/>
        <end position="101"/>
    </location>
</feature>
<dbReference type="RefSeq" id="WP_374345465.1">
    <property type="nucleotide sequence ID" value="NZ_JBHTLQ010000002.1"/>
</dbReference>
<dbReference type="EMBL" id="JBHTLQ010000002">
    <property type="protein sequence ID" value="MFD1189137.1"/>
    <property type="molecule type" value="Genomic_DNA"/>
</dbReference>
<reference evidence="4" key="1">
    <citation type="journal article" date="2019" name="Int. J. Syst. Evol. Microbiol.">
        <title>The Global Catalogue of Microorganisms (GCM) 10K type strain sequencing project: providing services to taxonomists for standard genome sequencing and annotation.</title>
        <authorList>
            <consortium name="The Broad Institute Genomics Platform"/>
            <consortium name="The Broad Institute Genome Sequencing Center for Infectious Disease"/>
            <person name="Wu L."/>
            <person name="Ma J."/>
        </authorList>
    </citation>
    <scope>NUCLEOTIDE SEQUENCE [LARGE SCALE GENOMIC DNA]</scope>
    <source>
        <strain evidence="4">CCUG 55074</strain>
    </source>
</reference>
<sequence>MRRLLVATLALGATAYAGSALACADCGDYEYVPARAYMDYSSMTPEQQRLADIKARQDAETKAMDEARATLMARFSIVPDPDPAPTADVAAAGQPESPGAP</sequence>
<accession>A0ABW3SXJ9</accession>
<name>A0ABW3SXJ9_9CAUL</name>
<evidence type="ECO:0000313" key="3">
    <source>
        <dbReference type="EMBL" id="MFD1189137.1"/>
    </source>
</evidence>
<protein>
    <submittedName>
        <fullName evidence="3">Uncharacterized protein</fullName>
    </submittedName>
</protein>
<keyword evidence="2" id="KW-0732">Signal</keyword>
<proteinExistence type="predicted"/>
<gene>
    <name evidence="3" type="ORF">ACFQ27_00975</name>
</gene>
<feature type="region of interest" description="Disordered" evidence="1">
    <location>
        <begin position="77"/>
        <end position="101"/>
    </location>
</feature>
<keyword evidence="4" id="KW-1185">Reference proteome</keyword>
<comment type="caution">
    <text evidence="3">The sequence shown here is derived from an EMBL/GenBank/DDBJ whole genome shotgun (WGS) entry which is preliminary data.</text>
</comment>
<evidence type="ECO:0000256" key="2">
    <source>
        <dbReference type="SAM" id="SignalP"/>
    </source>
</evidence>
<dbReference type="Proteomes" id="UP001597216">
    <property type="component" value="Unassembled WGS sequence"/>
</dbReference>
<evidence type="ECO:0000313" key="4">
    <source>
        <dbReference type="Proteomes" id="UP001597216"/>
    </source>
</evidence>
<dbReference type="PROSITE" id="PS51257">
    <property type="entry name" value="PROKAR_LIPOPROTEIN"/>
    <property type="match status" value="1"/>
</dbReference>
<evidence type="ECO:0000256" key="1">
    <source>
        <dbReference type="SAM" id="MobiDB-lite"/>
    </source>
</evidence>
<feature type="signal peptide" evidence="2">
    <location>
        <begin position="1"/>
        <end position="22"/>
    </location>
</feature>
<organism evidence="3 4">
    <name type="scientific">Phenylobacterium conjunctum</name>
    <dbReference type="NCBI Taxonomy" id="1298959"/>
    <lineage>
        <taxon>Bacteria</taxon>
        <taxon>Pseudomonadati</taxon>
        <taxon>Pseudomonadota</taxon>
        <taxon>Alphaproteobacteria</taxon>
        <taxon>Caulobacterales</taxon>
        <taxon>Caulobacteraceae</taxon>
        <taxon>Phenylobacterium</taxon>
    </lineage>
</organism>